<keyword evidence="3" id="KW-1185">Reference proteome</keyword>
<evidence type="ECO:0000256" key="1">
    <source>
        <dbReference type="SAM" id="SignalP"/>
    </source>
</evidence>
<sequence>MRSILRAVSSLLLLSSTGVMAPGPGQLTPPGNPGGHSFLISKLTTTIMQVAHFGRNSGILDPDGIIANPKAIEEYFELAKGAVGICLDDVVHGDEPLRIEIGKPGKDFIDIPNAPASCVAIIKVATGYLRGQGAEETSMVSLVPGNDRGLRIQGVKASQMEALREMAEDKDLGTDGEHGVEIYIV</sequence>
<feature type="signal peptide" evidence="1">
    <location>
        <begin position="1"/>
        <end position="21"/>
    </location>
</feature>
<evidence type="ECO:0000313" key="3">
    <source>
        <dbReference type="Proteomes" id="UP000758603"/>
    </source>
</evidence>
<name>A0A9P8ZUP6_9PEZI</name>
<accession>A0A9P8ZUP6</accession>
<dbReference type="AlphaFoldDB" id="A0A9P8ZUP6"/>
<feature type="chain" id="PRO_5040321131" evidence="1">
    <location>
        <begin position="22"/>
        <end position="185"/>
    </location>
</feature>
<dbReference type="GeneID" id="70129354"/>
<reference evidence="2" key="1">
    <citation type="journal article" date="2021" name="Nat. Commun.">
        <title>Genetic determinants of endophytism in the Arabidopsis root mycobiome.</title>
        <authorList>
            <person name="Mesny F."/>
            <person name="Miyauchi S."/>
            <person name="Thiergart T."/>
            <person name="Pickel B."/>
            <person name="Atanasova L."/>
            <person name="Karlsson M."/>
            <person name="Huettel B."/>
            <person name="Barry K.W."/>
            <person name="Haridas S."/>
            <person name="Chen C."/>
            <person name="Bauer D."/>
            <person name="Andreopoulos W."/>
            <person name="Pangilinan J."/>
            <person name="LaButti K."/>
            <person name="Riley R."/>
            <person name="Lipzen A."/>
            <person name="Clum A."/>
            <person name="Drula E."/>
            <person name="Henrissat B."/>
            <person name="Kohler A."/>
            <person name="Grigoriev I.V."/>
            <person name="Martin F.M."/>
            <person name="Hacquard S."/>
        </authorList>
    </citation>
    <scope>NUCLEOTIDE SEQUENCE</scope>
    <source>
        <strain evidence="2">MPI-SDFR-AT-0073</strain>
    </source>
</reference>
<dbReference type="Proteomes" id="UP000758603">
    <property type="component" value="Unassembled WGS sequence"/>
</dbReference>
<evidence type="ECO:0000313" key="2">
    <source>
        <dbReference type="EMBL" id="KAH6648398.1"/>
    </source>
</evidence>
<keyword evidence="1" id="KW-0732">Signal</keyword>
<gene>
    <name evidence="2" type="ORF">BKA67DRAFT_538437</name>
</gene>
<organism evidence="2 3">
    <name type="scientific">Truncatella angustata</name>
    <dbReference type="NCBI Taxonomy" id="152316"/>
    <lineage>
        <taxon>Eukaryota</taxon>
        <taxon>Fungi</taxon>
        <taxon>Dikarya</taxon>
        <taxon>Ascomycota</taxon>
        <taxon>Pezizomycotina</taxon>
        <taxon>Sordariomycetes</taxon>
        <taxon>Xylariomycetidae</taxon>
        <taxon>Amphisphaeriales</taxon>
        <taxon>Sporocadaceae</taxon>
        <taxon>Truncatella</taxon>
    </lineage>
</organism>
<proteinExistence type="predicted"/>
<dbReference type="RefSeq" id="XP_045954905.1">
    <property type="nucleotide sequence ID" value="XM_046100462.1"/>
</dbReference>
<dbReference type="EMBL" id="JAGPXC010000007">
    <property type="protein sequence ID" value="KAH6648398.1"/>
    <property type="molecule type" value="Genomic_DNA"/>
</dbReference>
<comment type="caution">
    <text evidence="2">The sequence shown here is derived from an EMBL/GenBank/DDBJ whole genome shotgun (WGS) entry which is preliminary data.</text>
</comment>
<protein>
    <submittedName>
        <fullName evidence="2">Uncharacterized protein</fullName>
    </submittedName>
</protein>